<gene>
    <name evidence="1" type="ORF">WA026_009474</name>
</gene>
<evidence type="ECO:0000313" key="1">
    <source>
        <dbReference type="EMBL" id="KAK9875678.1"/>
    </source>
</evidence>
<proteinExistence type="predicted"/>
<comment type="caution">
    <text evidence="1">The sequence shown here is derived from an EMBL/GenBank/DDBJ whole genome shotgun (WGS) entry which is preliminary data.</text>
</comment>
<organism evidence="1 2">
    <name type="scientific">Henosepilachna vigintioctopunctata</name>
    <dbReference type="NCBI Taxonomy" id="420089"/>
    <lineage>
        <taxon>Eukaryota</taxon>
        <taxon>Metazoa</taxon>
        <taxon>Ecdysozoa</taxon>
        <taxon>Arthropoda</taxon>
        <taxon>Hexapoda</taxon>
        <taxon>Insecta</taxon>
        <taxon>Pterygota</taxon>
        <taxon>Neoptera</taxon>
        <taxon>Endopterygota</taxon>
        <taxon>Coleoptera</taxon>
        <taxon>Polyphaga</taxon>
        <taxon>Cucujiformia</taxon>
        <taxon>Coccinelloidea</taxon>
        <taxon>Coccinellidae</taxon>
        <taxon>Epilachninae</taxon>
        <taxon>Epilachnini</taxon>
        <taxon>Henosepilachna</taxon>
    </lineage>
</organism>
<dbReference type="EMBL" id="JARQZJ010000034">
    <property type="protein sequence ID" value="KAK9875678.1"/>
    <property type="molecule type" value="Genomic_DNA"/>
</dbReference>
<evidence type="ECO:0000313" key="2">
    <source>
        <dbReference type="Proteomes" id="UP001431783"/>
    </source>
</evidence>
<reference evidence="1 2" key="1">
    <citation type="submission" date="2023-03" db="EMBL/GenBank/DDBJ databases">
        <title>Genome insight into feeding habits of ladybird beetles.</title>
        <authorList>
            <person name="Li H.-S."/>
            <person name="Huang Y.-H."/>
            <person name="Pang H."/>
        </authorList>
    </citation>
    <scope>NUCLEOTIDE SEQUENCE [LARGE SCALE GENOMIC DNA]</scope>
    <source>
        <strain evidence="1">SYSU_2023b</strain>
        <tissue evidence="1">Whole body</tissue>
    </source>
</reference>
<accession>A0AAW1TZH2</accession>
<dbReference type="AlphaFoldDB" id="A0AAW1TZH2"/>
<feature type="non-terminal residue" evidence="1">
    <location>
        <position position="1"/>
    </location>
</feature>
<dbReference type="Proteomes" id="UP001431783">
    <property type="component" value="Unassembled WGS sequence"/>
</dbReference>
<protein>
    <submittedName>
        <fullName evidence="1">Uncharacterized protein</fullName>
    </submittedName>
</protein>
<sequence length="113" mass="13705">QWWSLSKLDVLNKIGPHKTACIAIILALATKRRVNRKRWMKQWLKKHEQFSHILLLNEIRDTEPEDYKNYFCMNDMTFDKLLKLVKPFLLRENTYRAPIPDLLESLIFFNPFR</sequence>
<keyword evidence="2" id="KW-1185">Reference proteome</keyword>
<name>A0AAW1TZH2_9CUCU</name>